<dbReference type="AlphaFoldDB" id="A0ABD1XVE9"/>
<evidence type="ECO:0000313" key="2">
    <source>
        <dbReference type="Proteomes" id="UP001605036"/>
    </source>
</evidence>
<comment type="caution">
    <text evidence="1">The sequence shown here is derived from an EMBL/GenBank/DDBJ whole genome shotgun (WGS) entry which is preliminary data.</text>
</comment>
<name>A0ABD1XVE9_9MARC</name>
<gene>
    <name evidence="1" type="ORF">R1flu_024627</name>
</gene>
<dbReference type="EMBL" id="JBHFFA010000007">
    <property type="protein sequence ID" value="KAL2612935.1"/>
    <property type="molecule type" value="Genomic_DNA"/>
</dbReference>
<keyword evidence="2" id="KW-1185">Reference proteome</keyword>
<organism evidence="1 2">
    <name type="scientific">Riccia fluitans</name>
    <dbReference type="NCBI Taxonomy" id="41844"/>
    <lineage>
        <taxon>Eukaryota</taxon>
        <taxon>Viridiplantae</taxon>
        <taxon>Streptophyta</taxon>
        <taxon>Embryophyta</taxon>
        <taxon>Marchantiophyta</taxon>
        <taxon>Marchantiopsida</taxon>
        <taxon>Marchantiidae</taxon>
        <taxon>Marchantiales</taxon>
        <taxon>Ricciaceae</taxon>
        <taxon>Riccia</taxon>
    </lineage>
</organism>
<reference evidence="1 2" key="1">
    <citation type="submission" date="2024-09" db="EMBL/GenBank/DDBJ databases">
        <title>Chromosome-scale assembly of Riccia fluitans.</title>
        <authorList>
            <person name="Paukszto L."/>
            <person name="Sawicki J."/>
            <person name="Karawczyk K."/>
            <person name="Piernik-Szablinska J."/>
            <person name="Szczecinska M."/>
            <person name="Mazdziarz M."/>
        </authorList>
    </citation>
    <scope>NUCLEOTIDE SEQUENCE [LARGE SCALE GENOMIC DNA]</scope>
    <source>
        <strain evidence="1">Rf_01</strain>
        <tissue evidence="1">Aerial parts of the thallus</tissue>
    </source>
</reference>
<sequence>MIIRWTLTLGALTNNFQGWQSSGSKRLILSRSSSSLKIALWEATLVLLPPVGRSSALSGLGHVINWKFGGLRGPGVCAIDVRASDGTYFPLDDRQSVTTGKCLLTSTSLGDLTVIDHVAVPVGYSPSWTRYNSATGFALYFMMTDRQMHVGRGQAITVVNTTGISCFLSALQAEAALDSDALPGGTTLDFRETCGSLTYIPERNNDL</sequence>
<protein>
    <submittedName>
        <fullName evidence="1">Uncharacterized protein</fullName>
    </submittedName>
</protein>
<accession>A0ABD1XVE9</accession>
<dbReference type="Proteomes" id="UP001605036">
    <property type="component" value="Unassembled WGS sequence"/>
</dbReference>
<proteinExistence type="predicted"/>
<evidence type="ECO:0000313" key="1">
    <source>
        <dbReference type="EMBL" id="KAL2612935.1"/>
    </source>
</evidence>